<dbReference type="PIRSF" id="PIRSF009320">
    <property type="entry name" value="Nuc_binding_HP_1000"/>
    <property type="match status" value="1"/>
</dbReference>
<sequence length="252" mass="28349">MKVISFSNFKGGVGKSSSSLCVAYSLVNRGYRVLLIDADSQANLSLSLGLDKNSDLHIGNFILGEKSFDQVAKKINSLLQIIPSSLKVQVYEKMLSAENEYQYFLKERLEDISSFDYLIIDTPPALNSFTFASLVATDYLFIPAQPEIFGVEGLTTILDTVERLKKRSNKNLRIGGIFFTKYAKSYRKRIHHDLVDGLKENYGNLIMNTTIRDNVSIAESQALKESIYNYAPQSNGAKDYDELTSEILKRIN</sequence>
<proteinExistence type="predicted"/>
<dbReference type="CDD" id="cd02042">
    <property type="entry name" value="ParAB_family"/>
    <property type="match status" value="1"/>
</dbReference>
<protein>
    <submittedName>
        <fullName evidence="2">Chromosome partitioning protein ParA</fullName>
    </submittedName>
</protein>
<dbReference type="AlphaFoldDB" id="A0A369Q956"/>
<dbReference type="RefSeq" id="WP_115375832.1">
    <property type="nucleotide sequence ID" value="NZ_QASA01000002.1"/>
</dbReference>
<dbReference type="Pfam" id="PF13614">
    <property type="entry name" value="AAA_31"/>
    <property type="match status" value="1"/>
</dbReference>
<dbReference type="InterPro" id="IPR027417">
    <property type="entry name" value="P-loop_NTPase"/>
</dbReference>
<keyword evidence="3" id="KW-1185">Reference proteome</keyword>
<gene>
    <name evidence="2" type="ORF">AHMF7616_05252</name>
</gene>
<comment type="caution">
    <text evidence="2">The sequence shown here is derived from an EMBL/GenBank/DDBJ whole genome shotgun (WGS) entry which is preliminary data.</text>
</comment>
<dbReference type="FunFam" id="3.40.50.300:FF:000285">
    <property type="entry name" value="Sporulation initiation inhibitor Soj"/>
    <property type="match status" value="1"/>
</dbReference>
<name>A0A369Q956_9BACT</name>
<dbReference type="Gene3D" id="3.40.50.300">
    <property type="entry name" value="P-loop containing nucleotide triphosphate hydrolases"/>
    <property type="match status" value="1"/>
</dbReference>
<evidence type="ECO:0000313" key="2">
    <source>
        <dbReference type="EMBL" id="RDC58818.1"/>
    </source>
</evidence>
<evidence type="ECO:0000313" key="3">
    <source>
        <dbReference type="Proteomes" id="UP000253919"/>
    </source>
</evidence>
<dbReference type="InterPro" id="IPR050678">
    <property type="entry name" value="DNA_Partitioning_ATPase"/>
</dbReference>
<dbReference type="OrthoDB" id="9815116at2"/>
<accession>A0A369Q956</accession>
<dbReference type="Proteomes" id="UP000253919">
    <property type="component" value="Unassembled WGS sequence"/>
</dbReference>
<dbReference type="InterPro" id="IPR025669">
    <property type="entry name" value="AAA_dom"/>
</dbReference>
<evidence type="ECO:0000259" key="1">
    <source>
        <dbReference type="Pfam" id="PF13614"/>
    </source>
</evidence>
<feature type="domain" description="AAA" evidence="1">
    <location>
        <begin position="1"/>
        <end position="174"/>
    </location>
</feature>
<dbReference type="EMBL" id="QASA01000002">
    <property type="protein sequence ID" value="RDC58818.1"/>
    <property type="molecule type" value="Genomic_DNA"/>
</dbReference>
<dbReference type="PANTHER" id="PTHR13696">
    <property type="entry name" value="P-LOOP CONTAINING NUCLEOSIDE TRIPHOSPHATE HYDROLASE"/>
    <property type="match status" value="1"/>
</dbReference>
<organism evidence="2 3">
    <name type="scientific">Adhaeribacter pallidiroseus</name>
    <dbReference type="NCBI Taxonomy" id="2072847"/>
    <lineage>
        <taxon>Bacteria</taxon>
        <taxon>Pseudomonadati</taxon>
        <taxon>Bacteroidota</taxon>
        <taxon>Cytophagia</taxon>
        <taxon>Cytophagales</taxon>
        <taxon>Hymenobacteraceae</taxon>
        <taxon>Adhaeribacter</taxon>
    </lineage>
</organism>
<dbReference type="PANTHER" id="PTHR13696:SF99">
    <property type="entry name" value="COBYRINIC ACID AC-DIAMIDE SYNTHASE"/>
    <property type="match status" value="1"/>
</dbReference>
<reference evidence="2 3" key="1">
    <citation type="submission" date="2018-04" db="EMBL/GenBank/DDBJ databases">
        <title>Adhaeribacter sp. HMF7616 genome sequencing and assembly.</title>
        <authorList>
            <person name="Kang H."/>
            <person name="Kang J."/>
            <person name="Cha I."/>
            <person name="Kim H."/>
            <person name="Joh K."/>
        </authorList>
    </citation>
    <scope>NUCLEOTIDE SEQUENCE [LARGE SCALE GENOMIC DNA]</scope>
    <source>
        <strain evidence="2 3">HMF7616</strain>
    </source>
</reference>
<dbReference type="SUPFAM" id="SSF52540">
    <property type="entry name" value="P-loop containing nucleoside triphosphate hydrolases"/>
    <property type="match status" value="1"/>
</dbReference>